<dbReference type="EMBL" id="BAAAPL010000001">
    <property type="protein sequence ID" value="GAA1690933.1"/>
    <property type="molecule type" value="Genomic_DNA"/>
</dbReference>
<keyword evidence="4" id="KW-1185">Reference proteome</keyword>
<gene>
    <name evidence="3" type="ORF">GCM10009808_04850</name>
</gene>
<comment type="caution">
    <text evidence="3">The sequence shown here is derived from an EMBL/GenBank/DDBJ whole genome shotgun (WGS) entry which is preliminary data.</text>
</comment>
<name>A0ABP4TP82_9MICO</name>
<feature type="region of interest" description="Disordered" evidence="1">
    <location>
        <begin position="26"/>
        <end position="55"/>
    </location>
</feature>
<protein>
    <recommendedName>
        <fullName evidence="5">Nitrate ABC transporter substrate-binding protein</fullName>
    </recommendedName>
</protein>
<evidence type="ECO:0000313" key="4">
    <source>
        <dbReference type="Proteomes" id="UP001501690"/>
    </source>
</evidence>
<organism evidence="3 4">
    <name type="scientific">Microbacterium sediminicola</name>
    <dbReference type="NCBI Taxonomy" id="415210"/>
    <lineage>
        <taxon>Bacteria</taxon>
        <taxon>Bacillati</taxon>
        <taxon>Actinomycetota</taxon>
        <taxon>Actinomycetes</taxon>
        <taxon>Micrococcales</taxon>
        <taxon>Microbacteriaceae</taxon>
        <taxon>Microbacterium</taxon>
    </lineage>
</organism>
<accession>A0ABP4TP82</accession>
<feature type="chain" id="PRO_5045628964" description="Nitrate ABC transporter substrate-binding protein" evidence="2">
    <location>
        <begin position="20"/>
        <end position="193"/>
    </location>
</feature>
<keyword evidence="2" id="KW-0732">Signal</keyword>
<evidence type="ECO:0000256" key="2">
    <source>
        <dbReference type="SAM" id="SignalP"/>
    </source>
</evidence>
<evidence type="ECO:0008006" key="5">
    <source>
        <dbReference type="Google" id="ProtNLM"/>
    </source>
</evidence>
<dbReference type="PROSITE" id="PS51257">
    <property type="entry name" value="PROKAR_LIPOPROTEIN"/>
    <property type="match status" value="1"/>
</dbReference>
<evidence type="ECO:0000256" key="1">
    <source>
        <dbReference type="SAM" id="MobiDB-lite"/>
    </source>
</evidence>
<proteinExistence type="predicted"/>
<sequence length="193" mass="20303">MRRPSIAACAALTLLPLLAACSTTPDSTVTATPTSAPSADADPAAAPTPTPTATMAADAEPTCETIIPPSLVEELTAAGWTAREDDFYAVDSVLDGGILCQWADYDAAASDHVLVYGWAPLGSGDKTRLQSELVAQGWIREDGPDGVYITEDPSYSVSVDENGYGMTYLFGEDWVKVSDTKQGLVLIDWPPSS</sequence>
<dbReference type="RefSeq" id="WP_344068757.1">
    <property type="nucleotide sequence ID" value="NZ_BAAAPL010000001.1"/>
</dbReference>
<reference evidence="4" key="1">
    <citation type="journal article" date="2019" name="Int. J. Syst. Evol. Microbiol.">
        <title>The Global Catalogue of Microorganisms (GCM) 10K type strain sequencing project: providing services to taxonomists for standard genome sequencing and annotation.</title>
        <authorList>
            <consortium name="The Broad Institute Genomics Platform"/>
            <consortium name="The Broad Institute Genome Sequencing Center for Infectious Disease"/>
            <person name="Wu L."/>
            <person name="Ma J."/>
        </authorList>
    </citation>
    <scope>NUCLEOTIDE SEQUENCE [LARGE SCALE GENOMIC DNA]</scope>
    <source>
        <strain evidence="4">JCM 15577</strain>
    </source>
</reference>
<dbReference type="Proteomes" id="UP001501690">
    <property type="component" value="Unassembled WGS sequence"/>
</dbReference>
<evidence type="ECO:0000313" key="3">
    <source>
        <dbReference type="EMBL" id="GAA1690933.1"/>
    </source>
</evidence>
<feature type="signal peptide" evidence="2">
    <location>
        <begin position="1"/>
        <end position="19"/>
    </location>
</feature>